<dbReference type="PANTHER" id="PTHR42852:SF6">
    <property type="entry name" value="THIOL:DISULFIDE INTERCHANGE PROTEIN DSBE"/>
    <property type="match status" value="1"/>
</dbReference>
<comment type="subcellular location">
    <subcellularLocation>
        <location evidence="1">Cell inner membrane</location>
        <topology evidence="1">Single-pass membrane protein</topology>
        <orientation evidence="1">Periplasmic side</orientation>
    </subcellularLocation>
</comment>
<keyword evidence="4" id="KW-1015">Disulfide bond</keyword>
<dbReference type="NCBIfam" id="TIGR00385">
    <property type="entry name" value="dsbE"/>
    <property type="match status" value="1"/>
</dbReference>
<keyword evidence="3" id="KW-0201">Cytochrome c-type biogenesis</keyword>
<organism evidence="7 8">
    <name type="scientific">Halorhodospira halophila (strain DSM 244 / SL1)</name>
    <name type="common">Ectothiorhodospira halophila (strain DSM 244 / SL1)</name>
    <dbReference type="NCBI Taxonomy" id="349124"/>
    <lineage>
        <taxon>Bacteria</taxon>
        <taxon>Pseudomonadati</taxon>
        <taxon>Pseudomonadota</taxon>
        <taxon>Gammaproteobacteria</taxon>
        <taxon>Chromatiales</taxon>
        <taxon>Ectothiorhodospiraceae</taxon>
        <taxon>Halorhodospira</taxon>
    </lineage>
</organism>
<evidence type="ECO:0000256" key="5">
    <source>
        <dbReference type="ARBA" id="ARBA00023284"/>
    </source>
</evidence>
<dbReference type="STRING" id="349124.Hhal_0085"/>
<evidence type="ECO:0000256" key="4">
    <source>
        <dbReference type="ARBA" id="ARBA00023157"/>
    </source>
</evidence>
<sequence>MLKRILIPLAIAVPVLGLLYVGLGMDSRELPSPLVGEPAPAFELEDLDNSGETLTHEDFTGDVAVVHVWSSTCPVCHEDFPHLERLSEHGVQVYAFNYRDDRAQAQRYLQVRGNPYDRIAHDPEGEAGMEWGVYATPETYVLDKDGTITYKEIGPLDEEVVEEEILSLVD</sequence>
<keyword evidence="5" id="KW-0676">Redox-active center</keyword>
<feature type="domain" description="Thioredoxin" evidence="6">
    <location>
        <begin position="33"/>
        <end position="170"/>
    </location>
</feature>
<reference evidence="7 8" key="2">
    <citation type="journal article" date="2013" name="Stand. Genomic Sci.">
        <title>Complete genome sequence of Halorhodospira halophila SL1.</title>
        <authorList>
            <person name="Challacombe J.F."/>
            <person name="Majid S."/>
            <person name="Deole R."/>
            <person name="Brettin T.S."/>
            <person name="Bruce D."/>
            <person name="Delano S.F."/>
            <person name="Detter J.C."/>
            <person name="Gleasner C.D."/>
            <person name="Han C.S."/>
            <person name="Misra M."/>
            <person name="Reitenga K.G."/>
            <person name="Mikhailova N."/>
            <person name="Woyke T."/>
            <person name="Pitluck S."/>
            <person name="Nolan M."/>
            <person name="Land M.L."/>
            <person name="Saunders E."/>
            <person name="Tapia R."/>
            <person name="Lapidus A."/>
            <person name="Ivanova N."/>
            <person name="Hoff W.D."/>
        </authorList>
    </citation>
    <scope>NUCLEOTIDE SEQUENCE [LARGE SCALE GENOMIC DNA]</scope>
    <source>
        <strain evidence="8">DSM 244 / SL1</strain>
    </source>
</reference>
<evidence type="ECO:0000256" key="1">
    <source>
        <dbReference type="ARBA" id="ARBA00004383"/>
    </source>
</evidence>
<gene>
    <name evidence="7" type="ordered locus">Hhal_0085</name>
</gene>
<accession>A1WT68</accession>
<evidence type="ECO:0000313" key="8">
    <source>
        <dbReference type="Proteomes" id="UP000000647"/>
    </source>
</evidence>
<dbReference type="GO" id="GO:0017004">
    <property type="term" value="P:cytochrome complex assembly"/>
    <property type="evidence" value="ECO:0007669"/>
    <property type="project" value="UniProtKB-KW"/>
</dbReference>
<dbReference type="InterPro" id="IPR050553">
    <property type="entry name" value="Thioredoxin_ResA/DsbE_sf"/>
</dbReference>
<proteinExistence type="inferred from homology"/>
<dbReference type="GO" id="GO:0030288">
    <property type="term" value="C:outer membrane-bounded periplasmic space"/>
    <property type="evidence" value="ECO:0007669"/>
    <property type="project" value="InterPro"/>
</dbReference>
<dbReference type="GO" id="GO:0005886">
    <property type="term" value="C:plasma membrane"/>
    <property type="evidence" value="ECO:0007669"/>
    <property type="project" value="UniProtKB-SubCell"/>
</dbReference>
<dbReference type="OrthoDB" id="9788279at2"/>
<dbReference type="Proteomes" id="UP000000647">
    <property type="component" value="Chromosome"/>
</dbReference>
<dbReference type="eggNOG" id="COG0526">
    <property type="taxonomic scope" value="Bacteria"/>
</dbReference>
<dbReference type="PANTHER" id="PTHR42852">
    <property type="entry name" value="THIOL:DISULFIDE INTERCHANGE PROTEIN DSBE"/>
    <property type="match status" value="1"/>
</dbReference>
<name>A1WT68_HALHL</name>
<keyword evidence="8" id="KW-1185">Reference proteome</keyword>
<evidence type="ECO:0000313" key="7">
    <source>
        <dbReference type="EMBL" id="ABM60880.1"/>
    </source>
</evidence>
<dbReference type="InterPro" id="IPR036249">
    <property type="entry name" value="Thioredoxin-like_sf"/>
</dbReference>
<dbReference type="Pfam" id="PF08534">
    <property type="entry name" value="Redoxin"/>
    <property type="match status" value="1"/>
</dbReference>
<dbReference type="SUPFAM" id="SSF52833">
    <property type="entry name" value="Thioredoxin-like"/>
    <property type="match status" value="1"/>
</dbReference>
<dbReference type="AlphaFoldDB" id="A1WT68"/>
<dbReference type="HOGENOM" id="CLU_042529_19_1_6"/>
<dbReference type="EMBL" id="CP000544">
    <property type="protein sequence ID" value="ABM60880.1"/>
    <property type="molecule type" value="Genomic_DNA"/>
</dbReference>
<reference evidence="8" key="1">
    <citation type="submission" date="2006-12" db="EMBL/GenBank/DDBJ databases">
        <title>Complete sequence of Halorhodospira halophila SL1.</title>
        <authorList>
            <consortium name="US DOE Joint Genome Institute"/>
            <person name="Copeland A."/>
            <person name="Lucas S."/>
            <person name="Lapidus A."/>
            <person name="Barry K."/>
            <person name="Detter J.C."/>
            <person name="Glavina del Rio T."/>
            <person name="Hammon N."/>
            <person name="Israni S."/>
            <person name="Dalin E."/>
            <person name="Tice H."/>
            <person name="Pitluck S."/>
            <person name="Saunders E."/>
            <person name="Brettin T."/>
            <person name="Bruce D."/>
            <person name="Han C."/>
            <person name="Tapia R."/>
            <person name="Schmutz J."/>
            <person name="Larimer F."/>
            <person name="Land M."/>
            <person name="Hauser L."/>
            <person name="Kyrpides N."/>
            <person name="Mikhailova N."/>
            <person name="Hoff W."/>
            <person name="Richardson P."/>
        </authorList>
    </citation>
    <scope>NUCLEOTIDE SEQUENCE [LARGE SCALE GENOMIC DNA]</scope>
    <source>
        <strain evidence="8">DSM 244 / SL1</strain>
    </source>
</reference>
<comment type="similarity">
    <text evidence="2">Belongs to the thioredoxin family. DsbE subfamily.</text>
</comment>
<dbReference type="KEGG" id="hha:Hhal_0085"/>
<dbReference type="PROSITE" id="PS51352">
    <property type="entry name" value="THIOREDOXIN_2"/>
    <property type="match status" value="1"/>
</dbReference>
<dbReference type="InterPro" id="IPR013766">
    <property type="entry name" value="Thioredoxin_domain"/>
</dbReference>
<dbReference type="InterPro" id="IPR013740">
    <property type="entry name" value="Redoxin"/>
</dbReference>
<evidence type="ECO:0000256" key="2">
    <source>
        <dbReference type="ARBA" id="ARBA00007758"/>
    </source>
</evidence>
<evidence type="ECO:0000259" key="6">
    <source>
        <dbReference type="PROSITE" id="PS51352"/>
    </source>
</evidence>
<protein>
    <submittedName>
        <fullName evidence="7">Periplasmic protein thiol--disulfide oxidoreductase DsbE</fullName>
    </submittedName>
</protein>
<evidence type="ECO:0000256" key="3">
    <source>
        <dbReference type="ARBA" id="ARBA00022748"/>
    </source>
</evidence>
<dbReference type="GO" id="GO:0015036">
    <property type="term" value="F:disulfide oxidoreductase activity"/>
    <property type="evidence" value="ECO:0007669"/>
    <property type="project" value="InterPro"/>
</dbReference>
<dbReference type="InterPro" id="IPR004799">
    <property type="entry name" value="Periplasmic_diS_OxRdtase_DsbE"/>
</dbReference>
<dbReference type="Gene3D" id="3.40.30.10">
    <property type="entry name" value="Glutaredoxin"/>
    <property type="match status" value="1"/>
</dbReference>
<dbReference type="RefSeq" id="WP_011812903.1">
    <property type="nucleotide sequence ID" value="NC_008789.1"/>
</dbReference>